<dbReference type="AlphaFoldDB" id="A0A2M7IYS5"/>
<dbReference type="SUPFAM" id="SSF158446">
    <property type="entry name" value="IVS-encoded protein-like"/>
    <property type="match status" value="1"/>
</dbReference>
<evidence type="ECO:0000259" key="1">
    <source>
        <dbReference type="Pfam" id="PF22296"/>
    </source>
</evidence>
<organism evidence="2 3">
    <name type="scientific">bacterium (Candidatus Gribaldobacteria) CG_4_8_14_3_um_filter_42_11</name>
    <dbReference type="NCBI Taxonomy" id="2014267"/>
    <lineage>
        <taxon>Bacteria</taxon>
        <taxon>Candidatus Gribaldobacteria</taxon>
    </lineage>
</organism>
<dbReference type="EMBL" id="PFHV01000023">
    <property type="protein sequence ID" value="PIX03335.1"/>
    <property type="molecule type" value="Genomic_DNA"/>
</dbReference>
<dbReference type="Pfam" id="PF22296">
    <property type="entry name" value="bAvd"/>
    <property type="match status" value="1"/>
</dbReference>
<proteinExistence type="predicted"/>
<dbReference type="InterPro" id="IPR055360">
    <property type="entry name" value="bAvd"/>
</dbReference>
<protein>
    <recommendedName>
        <fullName evidence="1">bAvd-like domain-containing protein</fullName>
    </recommendedName>
</protein>
<evidence type="ECO:0000313" key="3">
    <source>
        <dbReference type="Proteomes" id="UP000230505"/>
    </source>
</evidence>
<name>A0A2M7IYS5_9BACT</name>
<reference evidence="3" key="1">
    <citation type="submission" date="2017-09" db="EMBL/GenBank/DDBJ databases">
        <title>Depth-based differentiation of microbial function through sediment-hosted aquifers and enrichment of novel symbionts in the deep terrestrial subsurface.</title>
        <authorList>
            <person name="Probst A.J."/>
            <person name="Ladd B."/>
            <person name="Jarett J.K."/>
            <person name="Geller-Mcgrath D.E."/>
            <person name="Sieber C.M.K."/>
            <person name="Emerson J.B."/>
            <person name="Anantharaman K."/>
            <person name="Thomas B.C."/>
            <person name="Malmstrom R."/>
            <person name="Stieglmeier M."/>
            <person name="Klingl A."/>
            <person name="Woyke T."/>
            <person name="Ryan C.M."/>
            <person name="Banfield J.F."/>
        </authorList>
    </citation>
    <scope>NUCLEOTIDE SEQUENCE [LARGE SCALE GENOMIC DNA]</scope>
</reference>
<dbReference type="CDD" id="cd16376">
    <property type="entry name" value="Avd_like"/>
    <property type="match status" value="1"/>
</dbReference>
<dbReference type="InterPro" id="IPR036583">
    <property type="entry name" value="23S_rRNA_IVS_sf"/>
</dbReference>
<dbReference type="Gene3D" id="1.20.1440.60">
    <property type="entry name" value="23S rRNA-intervening sequence"/>
    <property type="match status" value="1"/>
</dbReference>
<dbReference type="Proteomes" id="UP000230505">
    <property type="component" value="Unassembled WGS sequence"/>
</dbReference>
<sequence>MSRYLHLPIFQKAYDLNLEIYKTTPNFPREYKYTLGQNIKEIASDFLDGIVAANSEEDKSKYFPVMKTQIEQLRIKLRLGYDLKIINSRRLEFLNRLIEEISKQVSGWEKWFFENFSEARIFSPSALAEGEKRASFSNFNSSFSKFNSNFPALTVFLLRLRQR</sequence>
<accession>A0A2M7IYS5</accession>
<evidence type="ECO:0000313" key="2">
    <source>
        <dbReference type="EMBL" id="PIX03335.1"/>
    </source>
</evidence>
<comment type="caution">
    <text evidence="2">The sequence shown here is derived from an EMBL/GenBank/DDBJ whole genome shotgun (WGS) entry which is preliminary data.</text>
</comment>
<feature type="domain" description="bAvd-like" evidence="1">
    <location>
        <begin position="9"/>
        <end position="110"/>
    </location>
</feature>
<gene>
    <name evidence="2" type="ORF">COZ78_00875</name>
</gene>